<sequence>TYQADNFLHYNQDKAIKFVCIRSVVEINKRQLLRADLLVLYIGLPRYLCSMNRKVYKMNMEKLWLVEGQEYLIISKNITQINIWLKDLDRLVEYEYF</sequence>
<reference evidence="1" key="1">
    <citation type="submission" date="2021-06" db="EMBL/GenBank/DDBJ databases">
        <authorList>
            <person name="Kallberg Y."/>
            <person name="Tangrot J."/>
            <person name="Rosling A."/>
        </authorList>
    </citation>
    <scope>NUCLEOTIDE SEQUENCE</scope>
    <source>
        <strain evidence="1">MA461A</strain>
    </source>
</reference>
<name>A0ACA9RZK0_9GLOM</name>
<comment type="caution">
    <text evidence="1">The sequence shown here is derived from an EMBL/GenBank/DDBJ whole genome shotgun (WGS) entry which is preliminary data.</text>
</comment>
<gene>
    <name evidence="1" type="ORF">RPERSI_LOCUS24451</name>
</gene>
<evidence type="ECO:0000313" key="1">
    <source>
        <dbReference type="EMBL" id="CAG8816442.1"/>
    </source>
</evidence>
<dbReference type="EMBL" id="CAJVQC010078580">
    <property type="protein sequence ID" value="CAG8816442.1"/>
    <property type="molecule type" value="Genomic_DNA"/>
</dbReference>
<feature type="non-terminal residue" evidence="1">
    <location>
        <position position="97"/>
    </location>
</feature>
<evidence type="ECO:0000313" key="2">
    <source>
        <dbReference type="Proteomes" id="UP000789920"/>
    </source>
</evidence>
<organism evidence="1 2">
    <name type="scientific">Racocetra persica</name>
    <dbReference type="NCBI Taxonomy" id="160502"/>
    <lineage>
        <taxon>Eukaryota</taxon>
        <taxon>Fungi</taxon>
        <taxon>Fungi incertae sedis</taxon>
        <taxon>Mucoromycota</taxon>
        <taxon>Glomeromycotina</taxon>
        <taxon>Glomeromycetes</taxon>
        <taxon>Diversisporales</taxon>
        <taxon>Gigasporaceae</taxon>
        <taxon>Racocetra</taxon>
    </lineage>
</organism>
<feature type="non-terminal residue" evidence="1">
    <location>
        <position position="1"/>
    </location>
</feature>
<proteinExistence type="predicted"/>
<protein>
    <submittedName>
        <fullName evidence="1">29975_t:CDS:1</fullName>
    </submittedName>
</protein>
<dbReference type="Proteomes" id="UP000789920">
    <property type="component" value="Unassembled WGS sequence"/>
</dbReference>
<accession>A0ACA9RZK0</accession>
<keyword evidence="2" id="KW-1185">Reference proteome</keyword>